<sequence>MTRLNSTQTCRHDSFPNKFYRASRVISGHAGGGCSQR</sequence>
<organism evidence="1 2">
    <name type="scientific">Caballeronia sordidicola</name>
    <name type="common">Burkholderia sordidicola</name>
    <dbReference type="NCBI Taxonomy" id="196367"/>
    <lineage>
        <taxon>Bacteria</taxon>
        <taxon>Pseudomonadati</taxon>
        <taxon>Pseudomonadota</taxon>
        <taxon>Betaproteobacteria</taxon>
        <taxon>Burkholderiales</taxon>
        <taxon>Burkholderiaceae</taxon>
        <taxon>Caballeronia</taxon>
    </lineage>
</organism>
<dbReference type="Proteomes" id="UP000195221">
    <property type="component" value="Unassembled WGS sequence"/>
</dbReference>
<reference evidence="1 2" key="1">
    <citation type="submission" date="2017-03" db="EMBL/GenBank/DDBJ databases">
        <title>Genome analysis of strain PAMC 26577.</title>
        <authorList>
            <person name="Oh H.-M."/>
            <person name="Yang J.-A."/>
        </authorList>
    </citation>
    <scope>NUCLEOTIDE SEQUENCE [LARGE SCALE GENOMIC DNA]</scope>
    <source>
        <strain evidence="1 2">PAMC 26577</strain>
    </source>
</reference>
<accession>A0A242MNR1</accession>
<evidence type="ECO:0000313" key="2">
    <source>
        <dbReference type="Proteomes" id="UP000195221"/>
    </source>
</evidence>
<gene>
    <name evidence="1" type="ORF">PAMC26577_19190</name>
</gene>
<name>A0A242MNR1_CABSO</name>
<dbReference type="AlphaFoldDB" id="A0A242MNR1"/>
<comment type="caution">
    <text evidence="1">The sequence shown here is derived from an EMBL/GenBank/DDBJ whole genome shotgun (WGS) entry which is preliminary data.</text>
</comment>
<dbReference type="EMBL" id="NBTZ01000080">
    <property type="protein sequence ID" value="OTP72959.1"/>
    <property type="molecule type" value="Genomic_DNA"/>
</dbReference>
<protein>
    <submittedName>
        <fullName evidence="1">Uncharacterized protein</fullName>
    </submittedName>
</protein>
<evidence type="ECO:0000313" key="1">
    <source>
        <dbReference type="EMBL" id="OTP72959.1"/>
    </source>
</evidence>
<proteinExistence type="predicted"/>